<keyword evidence="2" id="KW-0808">Transferase</keyword>
<evidence type="ECO:0000313" key="2">
    <source>
        <dbReference type="EMBL" id="SEN50374.1"/>
    </source>
</evidence>
<sequence>MSKRYALIAAIRNEGPFLLEWTAYHRMIGFTDIHVFSADDTDGNRALLGALADAGALTAHVNAGPGGHRNRAYEQAFRLPAVQAADYVMALDTDEFVNIHVGDGTLSALMDATRNPDAISLCWRMFGHGGHLQYDDVPVTARFTRAAPTDVAVCAPQFAVKTLFRPGLATGIGPHRPAVAADVSAHAVRWVNGAGKSVSGALLAGGWKLTATTAGYDLAQINHYVVRSAAIFALHNVSRPMLGSEPVPLGLPDFLRLNHNQAQDTTILRHADALATAMEALHAAPGVAAAHAATVARTRALLADLLDGGGGDPGTPLAQIMDADAARALVRAQQGTPDDPAEPEDASPAPGQVVADAADLAPRWLADLRRSDHRRGWYVSHDTFAVQFTRRSSDVLVVSFDNLSSVNDASLARDTWGYPFYAAEGWSHMGVMAFEKHWFRDTALFDALEDQRSLFAQFRTVVMTGTSMGAYAATAFADLAPGCTVLAYSPQATLDATRVPWEDRFGSGRKQDWSGRYAFAPDHCRSARDVFVVYDPYFGPDRQHAMLYRGDNVHHLQSWYTSHKSALFMRRADILKDLMREAAAGTLTPARYYALYRQRRDLPWYVNGLADHLIARGHAPLALRLADHLEATVRPRLAQGIRARVAS</sequence>
<name>A0A1H8H321_9RHOB</name>
<reference evidence="2 3" key="1">
    <citation type="submission" date="2016-10" db="EMBL/GenBank/DDBJ databases">
        <authorList>
            <person name="de Groot N.N."/>
        </authorList>
    </citation>
    <scope>NUCLEOTIDE SEQUENCE [LARGE SCALE GENOMIC DNA]</scope>
    <source>
        <strain evidence="2 3">DSM 16213</strain>
    </source>
</reference>
<protein>
    <submittedName>
        <fullName evidence="2">Glycosyl transferase family 2</fullName>
    </submittedName>
</protein>
<dbReference type="Pfam" id="PF13704">
    <property type="entry name" value="Glyco_tranf_2_4"/>
    <property type="match status" value="1"/>
</dbReference>
<accession>A0A1H8H321</accession>
<dbReference type="STRING" id="245187.SAMN04488003_11911"/>
<dbReference type="AlphaFoldDB" id="A0A1H8H321"/>
<gene>
    <name evidence="2" type="ORF">SAMN04488003_11911</name>
</gene>
<dbReference type="Proteomes" id="UP000199585">
    <property type="component" value="Unassembled WGS sequence"/>
</dbReference>
<dbReference type="EMBL" id="FOCI01000019">
    <property type="protein sequence ID" value="SEN50374.1"/>
    <property type="molecule type" value="Genomic_DNA"/>
</dbReference>
<evidence type="ECO:0000256" key="1">
    <source>
        <dbReference type="SAM" id="MobiDB-lite"/>
    </source>
</evidence>
<dbReference type="GO" id="GO:0016740">
    <property type="term" value="F:transferase activity"/>
    <property type="evidence" value="ECO:0007669"/>
    <property type="project" value="UniProtKB-KW"/>
</dbReference>
<organism evidence="2 3">
    <name type="scientific">Loktanella fryxellensis</name>
    <dbReference type="NCBI Taxonomy" id="245187"/>
    <lineage>
        <taxon>Bacteria</taxon>
        <taxon>Pseudomonadati</taxon>
        <taxon>Pseudomonadota</taxon>
        <taxon>Alphaproteobacteria</taxon>
        <taxon>Rhodobacterales</taxon>
        <taxon>Roseobacteraceae</taxon>
        <taxon>Loktanella</taxon>
    </lineage>
</organism>
<dbReference type="OrthoDB" id="1997677at2"/>
<evidence type="ECO:0000313" key="3">
    <source>
        <dbReference type="Proteomes" id="UP000199585"/>
    </source>
</evidence>
<feature type="region of interest" description="Disordered" evidence="1">
    <location>
        <begin position="331"/>
        <end position="350"/>
    </location>
</feature>
<proteinExistence type="predicted"/>
<dbReference type="RefSeq" id="WP_089904421.1">
    <property type="nucleotide sequence ID" value="NZ_FOCI01000019.1"/>
</dbReference>
<keyword evidence="3" id="KW-1185">Reference proteome</keyword>